<keyword evidence="6" id="KW-0732">Signal</keyword>
<keyword evidence="5 13" id="KW-0812">Transmembrane</keyword>
<evidence type="ECO:0000256" key="2">
    <source>
        <dbReference type="ARBA" id="ARBA00009592"/>
    </source>
</evidence>
<evidence type="ECO:0000313" key="17">
    <source>
        <dbReference type="RefSeq" id="XP_048328464.2"/>
    </source>
</evidence>
<accession>A0ABM3IHI9</accession>
<dbReference type="PANTHER" id="PTHR48061:SF29">
    <property type="entry name" value="RECEPTOR-LIKE KINASE FAMILY PROTEIN, PUTATIVE-RELATED"/>
    <property type="match status" value="1"/>
</dbReference>
<dbReference type="Pfam" id="PF00560">
    <property type="entry name" value="LRR_1"/>
    <property type="match status" value="5"/>
</dbReference>
<comment type="subcellular location">
    <subcellularLocation>
        <location evidence="1">Cell membrane</location>
        <topology evidence="1">Single-pass type I membrane protein</topology>
    </subcellularLocation>
</comment>
<gene>
    <name evidence="17" type="primary">LOC125422055</name>
</gene>
<feature type="domain" description="Leucine-rich repeat-containing N-terminal plant-type" evidence="15">
    <location>
        <begin position="249"/>
        <end position="292"/>
    </location>
</feature>
<evidence type="ECO:0000256" key="4">
    <source>
        <dbReference type="ARBA" id="ARBA00022614"/>
    </source>
</evidence>
<dbReference type="InterPro" id="IPR046956">
    <property type="entry name" value="RLP23-like"/>
</dbReference>
<dbReference type="InterPro" id="IPR001611">
    <property type="entry name" value="Leu-rich_rpt"/>
</dbReference>
<dbReference type="Proteomes" id="UP001652623">
    <property type="component" value="Chromosome 4"/>
</dbReference>
<feature type="region of interest" description="Disordered" evidence="12">
    <location>
        <begin position="1019"/>
        <end position="1038"/>
    </location>
</feature>
<dbReference type="InterPro" id="IPR013210">
    <property type="entry name" value="LRR_N_plant-typ"/>
</dbReference>
<dbReference type="SMART" id="SM00369">
    <property type="entry name" value="LRR_TYP"/>
    <property type="match status" value="5"/>
</dbReference>
<name>A0ABM3IHI9_ZIZJJ</name>
<evidence type="ECO:0000256" key="13">
    <source>
        <dbReference type="SAM" id="Phobius"/>
    </source>
</evidence>
<dbReference type="PANTHER" id="PTHR48061">
    <property type="entry name" value="LEUCINE-RICH REPEAT RECEPTOR PROTEIN KINASE EMS1-LIKE-RELATED"/>
    <property type="match status" value="1"/>
</dbReference>
<dbReference type="SUPFAM" id="SSF52058">
    <property type="entry name" value="L domain-like"/>
    <property type="match status" value="3"/>
</dbReference>
<evidence type="ECO:0000256" key="11">
    <source>
        <dbReference type="ARBA" id="ARBA00023180"/>
    </source>
</evidence>
<dbReference type="InterPro" id="IPR032675">
    <property type="entry name" value="LRR_dom_sf"/>
</dbReference>
<reference evidence="17" key="1">
    <citation type="submission" date="2025-08" db="UniProtKB">
        <authorList>
            <consortium name="RefSeq"/>
        </authorList>
    </citation>
    <scope>IDENTIFICATION</scope>
    <source>
        <tissue evidence="17">Seedling</tissue>
    </source>
</reference>
<protein>
    <submittedName>
        <fullName evidence="17">Receptor-like protein 9DC3</fullName>
    </submittedName>
</protein>
<dbReference type="Pfam" id="PF13855">
    <property type="entry name" value="LRR_8"/>
    <property type="match status" value="2"/>
</dbReference>
<keyword evidence="8 13" id="KW-1133">Transmembrane helix</keyword>
<feature type="transmembrane region" description="Helical" evidence="13">
    <location>
        <begin position="1054"/>
        <end position="1072"/>
    </location>
</feature>
<feature type="domain" description="Reverse transcriptase Ty1/copia-type" evidence="14">
    <location>
        <begin position="124"/>
        <end position="226"/>
    </location>
</feature>
<dbReference type="GeneID" id="125422055"/>
<evidence type="ECO:0000256" key="1">
    <source>
        <dbReference type="ARBA" id="ARBA00004251"/>
    </source>
</evidence>
<evidence type="ECO:0000259" key="15">
    <source>
        <dbReference type="Pfam" id="PF08263"/>
    </source>
</evidence>
<evidence type="ECO:0000256" key="3">
    <source>
        <dbReference type="ARBA" id="ARBA00022475"/>
    </source>
</evidence>
<organism evidence="16 17">
    <name type="scientific">Ziziphus jujuba</name>
    <name type="common">Chinese jujube</name>
    <name type="synonym">Ziziphus sativa</name>
    <dbReference type="NCBI Taxonomy" id="326968"/>
    <lineage>
        <taxon>Eukaryota</taxon>
        <taxon>Viridiplantae</taxon>
        <taxon>Streptophyta</taxon>
        <taxon>Embryophyta</taxon>
        <taxon>Tracheophyta</taxon>
        <taxon>Spermatophyta</taxon>
        <taxon>Magnoliopsida</taxon>
        <taxon>eudicotyledons</taxon>
        <taxon>Gunneridae</taxon>
        <taxon>Pentapetalae</taxon>
        <taxon>rosids</taxon>
        <taxon>fabids</taxon>
        <taxon>Rosales</taxon>
        <taxon>Rhamnaceae</taxon>
        <taxon>Paliureae</taxon>
        <taxon>Ziziphus</taxon>
    </lineage>
</organism>
<keyword evidence="3" id="KW-1003">Cell membrane</keyword>
<keyword evidence="10" id="KW-0675">Receptor</keyword>
<dbReference type="Pfam" id="PF08263">
    <property type="entry name" value="LRRNT_2"/>
    <property type="match status" value="1"/>
</dbReference>
<keyword evidence="7" id="KW-0677">Repeat</keyword>
<dbReference type="PRINTS" id="PR00019">
    <property type="entry name" value="LEURICHRPT"/>
</dbReference>
<feature type="region of interest" description="Disordered" evidence="12">
    <location>
        <begin position="1"/>
        <end position="43"/>
    </location>
</feature>
<evidence type="ECO:0000256" key="9">
    <source>
        <dbReference type="ARBA" id="ARBA00023136"/>
    </source>
</evidence>
<comment type="similarity">
    <text evidence="2">Belongs to the RLP family.</text>
</comment>
<keyword evidence="16" id="KW-1185">Reference proteome</keyword>
<evidence type="ECO:0000256" key="7">
    <source>
        <dbReference type="ARBA" id="ARBA00022737"/>
    </source>
</evidence>
<keyword evidence="9 13" id="KW-0472">Membrane</keyword>
<dbReference type="InterPro" id="IPR003591">
    <property type="entry name" value="Leu-rich_rpt_typical-subtyp"/>
</dbReference>
<proteinExistence type="inferred from homology"/>
<evidence type="ECO:0000256" key="10">
    <source>
        <dbReference type="ARBA" id="ARBA00023170"/>
    </source>
</evidence>
<evidence type="ECO:0000313" key="16">
    <source>
        <dbReference type="Proteomes" id="UP001652623"/>
    </source>
</evidence>
<dbReference type="RefSeq" id="XP_048328464.2">
    <property type="nucleotide sequence ID" value="XM_048472507.2"/>
</dbReference>
<keyword evidence="11" id="KW-0325">Glycoprotein</keyword>
<dbReference type="Pfam" id="PF07727">
    <property type="entry name" value="RVT_2"/>
    <property type="match status" value="1"/>
</dbReference>
<dbReference type="PROSITE" id="PS51450">
    <property type="entry name" value="LRR"/>
    <property type="match status" value="2"/>
</dbReference>
<evidence type="ECO:0000256" key="6">
    <source>
        <dbReference type="ARBA" id="ARBA00022729"/>
    </source>
</evidence>
<evidence type="ECO:0000256" key="12">
    <source>
        <dbReference type="SAM" id="MobiDB-lite"/>
    </source>
</evidence>
<sequence length="1089" mass="121595">MVFNESEMLGLAKDGESSSGGEVDKETSNIGIEDNPGKNVTHEEHHNTEVIQEQVDEVVDRIDEEVVNIDNLHDYNLAPDRERRQPKALNLELHQLDIKMTFLHGDFEEEIYMAQPEGYVRGAKRSTFDLCVYYKELSNGEFIYLLLYVDDMLIACKHMDEIDNLKKLISSKFDMKDLEEVKKILGIDILRDKENQEIFVSQRKYIEKVLERFNMGGANPVITPLAPHFNMGGFAMDPKKAASSYRCHEHERSSLLQFKQSFVIHESDSAYSKVSSWNGSKDCCMWEGIDCDEDTGYVIGLDLSSSHLFGSINSSSSLFRLVHLRSLNLAHNDFNRSEIPAGGLVHLSKLTYLNLSESVFYGEVPLLEISHLSMLSSLDLSESHYLTLNGSKLISLIHNLTNIKQLLLSDANIDMPIADILENLANYSSSLTTLDLAHCGLYGEFPGLVFNLPKLQYLDLNSNYQLRGSLPDFNSSSTLTHLKVAYTGISGMLPASVGNLGQLIVLQISDNKLSGHIPSSIGNLSLLTTLDLSDNNLEGEIPSSFYQLKNLESLDLSRNWLSVVDLEMFVSLKNLSFLFLSYNNLSVISSFTRSNTNTTIAQLKILELDSCKLTNFPEFLRNQTKLSELTLSNNSIQGLIPISVFNMSVETLGYLDLGYNSLTGFDDQSAVLFNPRSKLEHLYLNNNKLKGSLPVPPPSISDYDVSNNALEGEIPPLFCNLTLLGDLYLFDNSFSGKLPPCLINLSTLYILQLEGNHFGGTIPDTWTNKCNIRAMILSENQFEGGLPRSLVNCTGLEILDVGNNQINDTFPFWSATLPELKVLVLRSNKFSGAIRDPDPYQNKSRAIFPMLHIIDLSHNSFSGPLPHSYFQKWDAMKVFKDQEEPAYLAITITNKGASREYLGIQTSLNLLDVSSNRFEGEIPELIGDLIGLHSINFSNNFLTGHIPSSLRNLSKLEALDLSYNNLSGQIPQQLALLNFLEIFNVAHNNLTGPIPHGQQFDTFLDSSYEGNAGLCGKPLSEECGNSKDSPPPSSIVEEEEETGTALEFGWKPVVIGYGCGLVIGIVVGHFVIHRRSVWFVYTFRIRPPK</sequence>
<keyword evidence="4" id="KW-0433">Leucine-rich repeat</keyword>
<dbReference type="InterPro" id="IPR013103">
    <property type="entry name" value="RVT_2"/>
</dbReference>
<evidence type="ECO:0000256" key="8">
    <source>
        <dbReference type="ARBA" id="ARBA00022989"/>
    </source>
</evidence>
<dbReference type="Gene3D" id="3.80.10.10">
    <property type="entry name" value="Ribonuclease Inhibitor"/>
    <property type="match status" value="3"/>
</dbReference>
<evidence type="ECO:0000259" key="14">
    <source>
        <dbReference type="Pfam" id="PF07727"/>
    </source>
</evidence>
<evidence type="ECO:0000256" key="5">
    <source>
        <dbReference type="ARBA" id="ARBA00022692"/>
    </source>
</evidence>